<evidence type="ECO:0000256" key="4">
    <source>
        <dbReference type="ARBA" id="ARBA00022801"/>
    </source>
</evidence>
<gene>
    <name evidence="8" type="primary">vsr</name>
    <name evidence="8" type="ORF">GLX25_17700</name>
</gene>
<dbReference type="GO" id="GO:0004519">
    <property type="term" value="F:endonuclease activity"/>
    <property type="evidence" value="ECO:0007669"/>
    <property type="project" value="UniProtKB-KW"/>
</dbReference>
<evidence type="ECO:0000256" key="2">
    <source>
        <dbReference type="ARBA" id="ARBA00022759"/>
    </source>
</evidence>
<keyword evidence="5" id="KW-0234">DNA repair</keyword>
<comment type="caution">
    <text evidence="8">The sequence shown here is derived from an EMBL/GenBank/DDBJ whole genome shotgun (WGS) entry which is preliminary data.</text>
</comment>
<dbReference type="NCBIfam" id="TIGR00632">
    <property type="entry name" value="vsr"/>
    <property type="match status" value="1"/>
</dbReference>
<dbReference type="SUPFAM" id="SSF52980">
    <property type="entry name" value="Restriction endonuclease-like"/>
    <property type="match status" value="1"/>
</dbReference>
<dbReference type="Pfam" id="PF03852">
    <property type="entry name" value="Vsr"/>
    <property type="match status" value="1"/>
</dbReference>
<keyword evidence="2 8" id="KW-0255">Endonuclease</keyword>
<evidence type="ECO:0000313" key="9">
    <source>
        <dbReference type="Proteomes" id="UP000480122"/>
    </source>
</evidence>
<dbReference type="CDD" id="cd00221">
    <property type="entry name" value="Vsr"/>
    <property type="match status" value="1"/>
</dbReference>
<organism evidence="8 9">
    <name type="scientific">Agromyces luteolus</name>
    <dbReference type="NCBI Taxonomy" id="88373"/>
    <lineage>
        <taxon>Bacteria</taxon>
        <taxon>Bacillati</taxon>
        <taxon>Actinomycetota</taxon>
        <taxon>Actinomycetes</taxon>
        <taxon>Micrococcales</taxon>
        <taxon>Microbacteriaceae</taxon>
        <taxon>Agromyces</taxon>
    </lineage>
</organism>
<dbReference type="GO" id="GO:0006298">
    <property type="term" value="P:mismatch repair"/>
    <property type="evidence" value="ECO:0007669"/>
    <property type="project" value="InterPro"/>
</dbReference>
<dbReference type="InterPro" id="IPR004603">
    <property type="entry name" value="DNA_mismatch_endonuc_vsr"/>
</dbReference>
<dbReference type="OrthoDB" id="9801520at2"/>
<protein>
    <submittedName>
        <fullName evidence="8">DNA mismatch endonuclease Vsr</fullName>
    </submittedName>
</protein>
<keyword evidence="3" id="KW-0227">DNA damage</keyword>
<comment type="similarity">
    <text evidence="6">Belongs to the Vsr family.</text>
</comment>
<evidence type="ECO:0000256" key="3">
    <source>
        <dbReference type="ARBA" id="ARBA00022763"/>
    </source>
</evidence>
<accession>A0A7C9I2G6</accession>
<dbReference type="Gene3D" id="3.40.960.10">
    <property type="entry name" value="VSR Endonuclease"/>
    <property type="match status" value="1"/>
</dbReference>
<dbReference type="EMBL" id="WODA01000026">
    <property type="protein sequence ID" value="MUN08940.1"/>
    <property type="molecule type" value="Genomic_DNA"/>
</dbReference>
<dbReference type="RefSeq" id="WP_155843965.1">
    <property type="nucleotide sequence ID" value="NZ_BAAAIA010000013.1"/>
</dbReference>
<dbReference type="GO" id="GO:0016787">
    <property type="term" value="F:hydrolase activity"/>
    <property type="evidence" value="ECO:0007669"/>
    <property type="project" value="UniProtKB-KW"/>
</dbReference>
<evidence type="ECO:0000256" key="7">
    <source>
        <dbReference type="SAM" id="MobiDB-lite"/>
    </source>
</evidence>
<dbReference type="AlphaFoldDB" id="A0A7C9I2G6"/>
<sequence>MPDSWATSEGTRRSMLANKRRDTTSELAVRQLLHSRGLRYRVDFAPVPGLRRRADIVFTRARIAVFIDGCFWHGCPEHATQPKRNSEYWGPKLAANIARDRDTDRRFEEAGWRVLRYWEHEAPESVAMAVTTALRGTL</sequence>
<name>A0A7C9I2G6_9MICO</name>
<dbReference type="Proteomes" id="UP000480122">
    <property type="component" value="Unassembled WGS sequence"/>
</dbReference>
<reference evidence="8 9" key="1">
    <citation type="submission" date="2019-11" db="EMBL/GenBank/DDBJ databases">
        <title>Agromyces kandeliae sp. nov., isolated from mangrove soil.</title>
        <authorList>
            <person name="Wang R."/>
        </authorList>
    </citation>
    <scope>NUCLEOTIDE SEQUENCE [LARGE SCALE GENOMIC DNA]</scope>
    <source>
        <strain evidence="8 9">JCM 11431</strain>
    </source>
</reference>
<proteinExistence type="inferred from homology"/>
<keyword evidence="4" id="KW-0378">Hydrolase</keyword>
<keyword evidence="9" id="KW-1185">Reference proteome</keyword>
<dbReference type="InterPro" id="IPR011335">
    <property type="entry name" value="Restrct_endonuc-II-like"/>
</dbReference>
<keyword evidence="1" id="KW-0540">Nuclease</keyword>
<evidence type="ECO:0000313" key="8">
    <source>
        <dbReference type="EMBL" id="MUN08940.1"/>
    </source>
</evidence>
<evidence type="ECO:0000256" key="5">
    <source>
        <dbReference type="ARBA" id="ARBA00023204"/>
    </source>
</evidence>
<evidence type="ECO:0000256" key="1">
    <source>
        <dbReference type="ARBA" id="ARBA00022722"/>
    </source>
</evidence>
<feature type="region of interest" description="Disordered" evidence="7">
    <location>
        <begin position="1"/>
        <end position="22"/>
    </location>
</feature>
<evidence type="ECO:0000256" key="6">
    <source>
        <dbReference type="ARBA" id="ARBA00029466"/>
    </source>
</evidence>